<evidence type="ECO:0000256" key="3">
    <source>
        <dbReference type="SAM" id="MobiDB-lite"/>
    </source>
</evidence>
<organism evidence="5 6">
    <name type="scientific">Jiangella anatolica</name>
    <dbReference type="NCBI Taxonomy" id="2670374"/>
    <lineage>
        <taxon>Bacteria</taxon>
        <taxon>Bacillati</taxon>
        <taxon>Actinomycetota</taxon>
        <taxon>Actinomycetes</taxon>
        <taxon>Jiangellales</taxon>
        <taxon>Jiangellaceae</taxon>
        <taxon>Jiangella</taxon>
    </lineage>
</organism>
<dbReference type="InterPro" id="IPR027383">
    <property type="entry name" value="Znf_put"/>
</dbReference>
<feature type="region of interest" description="Disordered" evidence="3">
    <location>
        <begin position="119"/>
        <end position="180"/>
    </location>
</feature>
<proteinExistence type="predicted"/>
<feature type="compositionally biased region" description="Polar residues" evidence="3">
    <location>
        <begin position="140"/>
        <end position="149"/>
    </location>
</feature>
<feature type="compositionally biased region" description="Low complexity" evidence="3">
    <location>
        <begin position="150"/>
        <end position="164"/>
    </location>
</feature>
<dbReference type="AlphaFoldDB" id="A0A2W2BEK6"/>
<feature type="domain" description="Putative zinc-finger" evidence="4">
    <location>
        <begin position="2"/>
        <end position="29"/>
    </location>
</feature>
<evidence type="ECO:0000259" key="4">
    <source>
        <dbReference type="Pfam" id="PF13490"/>
    </source>
</evidence>
<keyword evidence="1" id="KW-0805">Transcription regulation</keyword>
<dbReference type="EMBL" id="POTW01000022">
    <property type="protein sequence ID" value="PZF83700.1"/>
    <property type="molecule type" value="Genomic_DNA"/>
</dbReference>
<dbReference type="Pfam" id="PF13490">
    <property type="entry name" value="zf-HC2"/>
    <property type="match status" value="1"/>
</dbReference>
<dbReference type="Proteomes" id="UP000248764">
    <property type="component" value="Unassembled WGS sequence"/>
</dbReference>
<gene>
    <name evidence="5" type="ORF">C1I92_11315</name>
</gene>
<sequence>MLAELAEGVLDDATAREVQAHVDGCATCQATLDELAQVTVALQALPAELPVPEFVAARISHALAAERASGSGAAPSRPGADSGNGTVAWFRRRLPQGLAAAASVAVLGLAGYIAVDGSGGSDAGTSSAEDAAAAGAPEQPLSSSLDGNDSTGSNRAGTAGSTATADDDTPSVQDEELTTPNHIPVAELTAAVEQIVQNPTATPAFCGEALADELGLPRVGTANVGAGVLVVLDNATAYDGWLLETCNSRSNETLEPHVSVPKAE</sequence>
<dbReference type="InterPro" id="IPR041916">
    <property type="entry name" value="Anti_sigma_zinc_sf"/>
</dbReference>
<feature type="compositionally biased region" description="Low complexity" evidence="3">
    <location>
        <begin position="123"/>
        <end position="136"/>
    </location>
</feature>
<dbReference type="Gene3D" id="1.10.10.1320">
    <property type="entry name" value="Anti-sigma factor, zinc-finger domain"/>
    <property type="match status" value="1"/>
</dbReference>
<comment type="caution">
    <text evidence="5">The sequence shown here is derived from an EMBL/GenBank/DDBJ whole genome shotgun (WGS) entry which is preliminary data.</text>
</comment>
<keyword evidence="6" id="KW-1185">Reference proteome</keyword>
<evidence type="ECO:0000256" key="2">
    <source>
        <dbReference type="ARBA" id="ARBA00023163"/>
    </source>
</evidence>
<keyword evidence="2" id="KW-0804">Transcription</keyword>
<evidence type="ECO:0000256" key="1">
    <source>
        <dbReference type="ARBA" id="ARBA00023015"/>
    </source>
</evidence>
<name>A0A2W2BEK6_9ACTN</name>
<accession>A0A2W2BEK6</accession>
<evidence type="ECO:0000313" key="5">
    <source>
        <dbReference type="EMBL" id="PZF83700.1"/>
    </source>
</evidence>
<evidence type="ECO:0000313" key="6">
    <source>
        <dbReference type="Proteomes" id="UP000248764"/>
    </source>
</evidence>
<feature type="compositionally biased region" description="Acidic residues" evidence="3">
    <location>
        <begin position="165"/>
        <end position="177"/>
    </location>
</feature>
<protein>
    <recommendedName>
        <fullName evidence="4">Putative zinc-finger domain-containing protein</fullName>
    </recommendedName>
</protein>
<reference evidence="5 6" key="1">
    <citation type="submission" date="2018-01" db="EMBL/GenBank/DDBJ databases">
        <title>Draft genome sequence of Jiangella sp. GTF31.</title>
        <authorList>
            <person name="Sahin N."/>
            <person name="Ay H."/>
            <person name="Saygin H."/>
        </authorList>
    </citation>
    <scope>NUCLEOTIDE SEQUENCE [LARGE SCALE GENOMIC DNA]</scope>
    <source>
        <strain evidence="5 6">GTF31</strain>
    </source>
</reference>